<evidence type="ECO:0000313" key="2">
    <source>
        <dbReference type="EMBL" id="RTR25334.1"/>
    </source>
</evidence>
<dbReference type="EMBL" id="RXPE01000030">
    <property type="protein sequence ID" value="RTR25334.1"/>
    <property type="molecule type" value="Genomic_DNA"/>
</dbReference>
<dbReference type="Proteomes" id="UP000277766">
    <property type="component" value="Unassembled WGS sequence"/>
</dbReference>
<proteinExistence type="predicted"/>
<dbReference type="InterPro" id="IPR049248">
    <property type="entry name" value="DUF6881"/>
</dbReference>
<dbReference type="Pfam" id="PF21812">
    <property type="entry name" value="DUF6881"/>
    <property type="match status" value="1"/>
</dbReference>
<protein>
    <recommendedName>
        <fullName evidence="1">DUF6881 domain-containing protein</fullName>
    </recommendedName>
</protein>
<sequence>MNVPATFELVQWWDAPPEEPRFIAAELDGQRYELRKIELFRDGTVMRLMSERDLAEVPWPPLAELAADEDEVFLSTLLTAEEFETLWADPSLQRCEEIRHGPLAP</sequence>
<evidence type="ECO:0000259" key="1">
    <source>
        <dbReference type="Pfam" id="PF21812"/>
    </source>
</evidence>
<dbReference type="AlphaFoldDB" id="A0A431VQ79"/>
<accession>A0A431VQ79</accession>
<reference evidence="2 3" key="1">
    <citation type="submission" date="2018-12" db="EMBL/GenBank/DDBJ databases">
        <title>Deinococcus radiophilus ATCC 27603 genome sequencing and assembly.</title>
        <authorList>
            <person name="Maclea K.S."/>
            <person name="Maynard C.R."/>
        </authorList>
    </citation>
    <scope>NUCLEOTIDE SEQUENCE [LARGE SCALE GENOMIC DNA]</scope>
    <source>
        <strain evidence="2 3">ATCC 27603</strain>
    </source>
</reference>
<feature type="domain" description="DUF6881" evidence="1">
    <location>
        <begin position="10"/>
        <end position="88"/>
    </location>
</feature>
<gene>
    <name evidence="2" type="ORF">EJ104_11270</name>
</gene>
<name>A0A431VQ79_9DEIO</name>
<dbReference type="RefSeq" id="WP_126352872.1">
    <property type="nucleotide sequence ID" value="NZ_CP086380.1"/>
</dbReference>
<comment type="caution">
    <text evidence="2">The sequence shown here is derived from an EMBL/GenBank/DDBJ whole genome shotgun (WGS) entry which is preliminary data.</text>
</comment>
<evidence type="ECO:0000313" key="3">
    <source>
        <dbReference type="Proteomes" id="UP000277766"/>
    </source>
</evidence>
<keyword evidence="3" id="KW-1185">Reference proteome</keyword>
<organism evidence="2 3">
    <name type="scientific">Deinococcus radiophilus</name>
    <dbReference type="NCBI Taxonomy" id="32062"/>
    <lineage>
        <taxon>Bacteria</taxon>
        <taxon>Thermotogati</taxon>
        <taxon>Deinococcota</taxon>
        <taxon>Deinococci</taxon>
        <taxon>Deinococcales</taxon>
        <taxon>Deinococcaceae</taxon>
        <taxon>Deinococcus</taxon>
    </lineage>
</organism>
<dbReference type="OrthoDB" id="288554at2"/>